<organism evidence="2 3">
    <name type="scientific">Cotesia typhae</name>
    <dbReference type="NCBI Taxonomy" id="2053667"/>
    <lineage>
        <taxon>Eukaryota</taxon>
        <taxon>Metazoa</taxon>
        <taxon>Ecdysozoa</taxon>
        <taxon>Arthropoda</taxon>
        <taxon>Hexapoda</taxon>
        <taxon>Insecta</taxon>
        <taxon>Pterygota</taxon>
        <taxon>Neoptera</taxon>
        <taxon>Endopterygota</taxon>
        <taxon>Hymenoptera</taxon>
        <taxon>Apocrita</taxon>
        <taxon>Ichneumonoidea</taxon>
        <taxon>Braconidae</taxon>
        <taxon>Microgastrinae</taxon>
        <taxon>Cotesia</taxon>
    </lineage>
</organism>
<dbReference type="GO" id="GO:0003723">
    <property type="term" value="F:RNA binding"/>
    <property type="evidence" value="ECO:0007669"/>
    <property type="project" value="TreeGrafter"/>
</dbReference>
<sequence length="222" mass="24735">YLVEAGWCTDGKVICITEPRRVAATSLANRVADERGCILGTEVGYSIRFDDCTDETTKIKKRKDLKVIVSSATVDAEELRDYFNISTSKDPKDSTSTILSVEGRLYPVDIFYVKEPVPDYVKAVVDTALKIHSNEEPGDILAFLTGMDEVDRAVSLLKEHAELIKEGKQKLMPLPMYGSLPNNDQLKVFWKAPNNTRKVVIATNIAETSITIPNIVYSKNYA</sequence>
<dbReference type="CDD" id="cd18791">
    <property type="entry name" value="SF2_C_RHA"/>
    <property type="match status" value="1"/>
</dbReference>
<evidence type="ECO:0000313" key="2">
    <source>
        <dbReference type="EMBL" id="KAG8039035.1"/>
    </source>
</evidence>
<dbReference type="OrthoDB" id="10253254at2759"/>
<dbReference type="GO" id="GO:0071013">
    <property type="term" value="C:catalytic step 2 spliceosome"/>
    <property type="evidence" value="ECO:0007669"/>
    <property type="project" value="TreeGrafter"/>
</dbReference>
<dbReference type="AlphaFoldDB" id="A0A8J5QQ66"/>
<dbReference type="PANTHER" id="PTHR18934">
    <property type="entry name" value="ATP-DEPENDENT RNA HELICASE"/>
    <property type="match status" value="1"/>
</dbReference>
<proteinExistence type="predicted"/>
<feature type="domain" description="Helicase C-terminal" evidence="1">
    <location>
        <begin position="124"/>
        <end position="222"/>
    </location>
</feature>
<evidence type="ECO:0000313" key="3">
    <source>
        <dbReference type="Proteomes" id="UP000729913"/>
    </source>
</evidence>
<reference evidence="2" key="2">
    <citation type="submission" date="2021-04" db="EMBL/GenBank/DDBJ databases">
        <title>Genome-wide patterns of bracovirus chromosomal integration into multiple host tissues during parasitism.</title>
        <authorList>
            <person name="Chebbi M.A.C."/>
        </authorList>
    </citation>
    <scope>NUCLEOTIDE SEQUENCE</scope>
    <source>
        <tissue evidence="2">Whole body</tissue>
    </source>
</reference>
<dbReference type="EMBL" id="JAAOIC020000039">
    <property type="protein sequence ID" value="KAG8039035.1"/>
    <property type="molecule type" value="Genomic_DNA"/>
</dbReference>
<comment type="caution">
    <text evidence="2">The sequence shown here is derived from an EMBL/GenBank/DDBJ whole genome shotgun (WGS) entry which is preliminary data.</text>
</comment>
<name>A0A8J5QQ66_9HYME</name>
<keyword evidence="3" id="KW-1185">Reference proteome</keyword>
<reference evidence="2" key="1">
    <citation type="submission" date="2020-03" db="EMBL/GenBank/DDBJ databases">
        <authorList>
            <person name="Chebbi M.A."/>
            <person name="Drezen J.M."/>
        </authorList>
    </citation>
    <scope>NUCLEOTIDE SEQUENCE</scope>
    <source>
        <tissue evidence="2">Whole body</tissue>
    </source>
</reference>
<protein>
    <recommendedName>
        <fullName evidence="1">Helicase C-terminal domain-containing protein</fullName>
    </recommendedName>
</protein>
<evidence type="ECO:0000259" key="1">
    <source>
        <dbReference type="PROSITE" id="PS51194"/>
    </source>
</evidence>
<dbReference type="PANTHER" id="PTHR18934:SF136">
    <property type="entry name" value="ATP-DEPENDENT RNA HELICASE DHX35-RELATED"/>
    <property type="match status" value="1"/>
</dbReference>
<accession>A0A8J5QQ66</accession>
<feature type="non-terminal residue" evidence="2">
    <location>
        <position position="1"/>
    </location>
</feature>
<dbReference type="InterPro" id="IPR001650">
    <property type="entry name" value="Helicase_C-like"/>
</dbReference>
<dbReference type="Proteomes" id="UP000729913">
    <property type="component" value="Unassembled WGS sequence"/>
</dbReference>
<dbReference type="PROSITE" id="PS51194">
    <property type="entry name" value="HELICASE_CTER"/>
    <property type="match status" value="1"/>
</dbReference>
<gene>
    <name evidence="2" type="ORF">G9C98_003342</name>
</gene>
<dbReference type="GO" id="GO:0004386">
    <property type="term" value="F:helicase activity"/>
    <property type="evidence" value="ECO:0007669"/>
    <property type="project" value="TreeGrafter"/>
</dbReference>
<dbReference type="Pfam" id="PF00271">
    <property type="entry name" value="Helicase_C"/>
    <property type="match status" value="1"/>
</dbReference>